<keyword evidence="3" id="KW-0732">Signal</keyword>
<feature type="signal peptide" evidence="3">
    <location>
        <begin position="1"/>
        <end position="31"/>
    </location>
</feature>
<dbReference type="OrthoDB" id="286906at2759"/>
<gene>
    <name evidence="4" type="ORF">TTHERM_01217220</name>
</gene>
<keyword evidence="2" id="KW-0081">Bacteriolytic enzyme</keyword>
<feature type="chain" id="PRO_5004201267" description="Zinc finger lsd1 subclass family protein" evidence="3">
    <location>
        <begin position="32"/>
        <end position="1040"/>
    </location>
</feature>
<dbReference type="AlphaFoldDB" id="Q22WM4"/>
<dbReference type="GeneID" id="7841772"/>
<evidence type="ECO:0000313" key="4">
    <source>
        <dbReference type="EMBL" id="EAR89678.2"/>
    </source>
</evidence>
<dbReference type="Gene3D" id="2.10.220.10">
    <property type="entry name" value="Hormone Receptor, Insulin-like Growth Factor Receptor 1, Chain A, domain 2"/>
    <property type="match status" value="2"/>
</dbReference>
<dbReference type="Proteomes" id="UP000009168">
    <property type="component" value="Unassembled WGS sequence"/>
</dbReference>
<dbReference type="PANTHER" id="PTHR45756:SF1">
    <property type="entry name" value="PROTEIN KINASE DOMAIN CONTAINING PROTEIN"/>
    <property type="match status" value="1"/>
</dbReference>
<reference evidence="5" key="1">
    <citation type="journal article" date="2006" name="PLoS Biol.">
        <title>Macronuclear genome sequence of the ciliate Tetrahymena thermophila, a model eukaryote.</title>
        <authorList>
            <person name="Eisen J.A."/>
            <person name="Coyne R.S."/>
            <person name="Wu M."/>
            <person name="Wu D."/>
            <person name="Thiagarajan M."/>
            <person name="Wortman J.R."/>
            <person name="Badger J.H."/>
            <person name="Ren Q."/>
            <person name="Amedeo P."/>
            <person name="Jones K.M."/>
            <person name="Tallon L.J."/>
            <person name="Delcher A.L."/>
            <person name="Salzberg S.L."/>
            <person name="Silva J.C."/>
            <person name="Haas B.J."/>
            <person name="Majoros W.H."/>
            <person name="Farzad M."/>
            <person name="Carlton J.M."/>
            <person name="Smith R.K. Jr."/>
            <person name="Garg J."/>
            <person name="Pearlman R.E."/>
            <person name="Karrer K.M."/>
            <person name="Sun L."/>
            <person name="Manning G."/>
            <person name="Elde N.C."/>
            <person name="Turkewitz A.P."/>
            <person name="Asai D.J."/>
            <person name="Wilkes D.E."/>
            <person name="Wang Y."/>
            <person name="Cai H."/>
            <person name="Collins K."/>
            <person name="Stewart B.A."/>
            <person name="Lee S.R."/>
            <person name="Wilamowska K."/>
            <person name="Weinberg Z."/>
            <person name="Ruzzo W.L."/>
            <person name="Wloga D."/>
            <person name="Gaertig J."/>
            <person name="Frankel J."/>
            <person name="Tsao C.-C."/>
            <person name="Gorovsky M.A."/>
            <person name="Keeling P.J."/>
            <person name="Waller R.F."/>
            <person name="Patron N.J."/>
            <person name="Cherry J.M."/>
            <person name="Stover N.A."/>
            <person name="Krieger C.J."/>
            <person name="del Toro C."/>
            <person name="Ryder H.F."/>
            <person name="Williamson S.C."/>
            <person name="Barbeau R.A."/>
            <person name="Hamilton E.P."/>
            <person name="Orias E."/>
        </authorList>
    </citation>
    <scope>NUCLEOTIDE SEQUENCE [LARGE SCALE GENOMIC DNA]</scope>
    <source>
        <strain evidence="5">SB210</strain>
    </source>
</reference>
<organism evidence="4 5">
    <name type="scientific">Tetrahymena thermophila (strain SB210)</name>
    <dbReference type="NCBI Taxonomy" id="312017"/>
    <lineage>
        <taxon>Eukaryota</taxon>
        <taxon>Sar</taxon>
        <taxon>Alveolata</taxon>
        <taxon>Ciliophora</taxon>
        <taxon>Intramacronucleata</taxon>
        <taxon>Oligohymenophorea</taxon>
        <taxon>Hymenostomatida</taxon>
        <taxon>Tetrahymenina</taxon>
        <taxon>Tetrahymenidae</taxon>
        <taxon>Tetrahymena</taxon>
    </lineage>
</organism>
<dbReference type="GO" id="GO:0003796">
    <property type="term" value="F:lysozyme activity"/>
    <property type="evidence" value="ECO:0007669"/>
    <property type="project" value="InterPro"/>
</dbReference>
<evidence type="ECO:0000256" key="1">
    <source>
        <dbReference type="ARBA" id="ARBA00022529"/>
    </source>
</evidence>
<dbReference type="PANTHER" id="PTHR45756">
    <property type="entry name" value="PALMITOYLTRANSFERASE"/>
    <property type="match status" value="1"/>
</dbReference>
<proteinExistence type="predicted"/>
<dbReference type="GO" id="GO:0031640">
    <property type="term" value="P:killing of cells of another organism"/>
    <property type="evidence" value="ECO:0007669"/>
    <property type="project" value="UniProtKB-KW"/>
</dbReference>
<sequence length="1040" mass="118899">MTLFNLSRERIERNILNISLIILLICQESRAETLNDAIQDNCSLNYGDNLLQQIKTFASQTYTCYYYHEAVEDYIKNFNKIGEEKQNVYMIYSYFETNHEAQPKLEYARVSLTQYILYKKLSEQTSNCGDKNIAARLGTYDNCLFCMGRTVCDERKKEINSQLQERFTLINRNNTDPDFWTGTKVYVELFQILWNCNNPNDQLQITGIYDELTESKLLQTDVNGFENVCWNCNVQNCVVCSNDYEQCVSCKEGYFLKNNVCTQCSMSNCSNCDYDSNKDLVFCNQCHQDFYLLQGMCVEQCPEGYHVVDNECLKCQPGTFYSNKECLDCSKFCQQCTGPHPSQCEECSDGFILEEGKGCSLNDFDLTPTFKAKTFIDPRTNTLKECNFSCDECIDSSDLCIKCNPDLKYFVKEGERQRCYNRCPLYYQPKLTGNDFIECEISQSYTSDLIAADQIKKEASSRCPKQQYWNISTKQCNKCTNNCINCYDDSSCIECEPTYYWNDNRKTCSPCHPSCQKCSGPLQNNCLTCATGNKIFPDNNGKCGDFVSNPLPQSNILSQNEIYGNLQNCKQFLPPTSQQNYAVEFSQIYQSNDPKWKDVKMMSNLKPCTFQEFKNRYKYLKNSDQTCNDNEISQSTIGKNGDLLTIYSILLSQSGAQISNTGTDVNPQTLAEYAINNNLFSSSYIFRPTPNFSCNQLYCLSQLDSLVDGFTSTDSSKGITVQTLKEIVLTSTKQTPLSCFQQSQNVNQNTIYEIEQLVNNSKYTLNTTTKQYFILYLCGKDLDGNAVQRAMLVQKYLGNAFFEVLNVNNSQITQAEKISLYGASTEQNAYLKRCDSQLTNSLSSYVVQKIRVIQVVEQDTSIDKTDSMFQEYNEKVGPVQNSAKCTCVETKDYILANENQGNQFIRVITPQNKILTQSIDAFEINNILKKYNKDANVMKANGLSITKIEAEQIFKEYIEQTKQNTQKCFGLTNSAPLCIVNVLADMIFSNQQKCNSNSEIINLLKKSDFNALKDFIKKQNWCNLNSERCLKAQQTIKSCL</sequence>
<keyword evidence="1" id="KW-0929">Antimicrobial</keyword>
<name>Q22WM4_TETTS</name>
<dbReference type="InterPro" id="IPR006212">
    <property type="entry name" value="Furin_repeat"/>
</dbReference>
<dbReference type="InterPro" id="IPR053215">
    <property type="entry name" value="TKL_Ser/Thr_kinase"/>
</dbReference>
<dbReference type="RefSeq" id="XP_001009923.2">
    <property type="nucleotide sequence ID" value="XM_001009923.2"/>
</dbReference>
<dbReference type="InParanoid" id="Q22WM4"/>
<dbReference type="SUPFAM" id="SSF57184">
    <property type="entry name" value="Growth factor receptor domain"/>
    <property type="match status" value="3"/>
</dbReference>
<evidence type="ECO:0000313" key="5">
    <source>
        <dbReference type="Proteomes" id="UP000009168"/>
    </source>
</evidence>
<dbReference type="Gene3D" id="1.10.530.40">
    <property type="match status" value="1"/>
</dbReference>
<dbReference type="CDD" id="cd00064">
    <property type="entry name" value="FU"/>
    <property type="match status" value="2"/>
</dbReference>
<dbReference type="HOGENOM" id="CLU_297805_0_0_1"/>
<protein>
    <recommendedName>
        <fullName evidence="6">Zinc finger lsd1 subclass family protein</fullName>
    </recommendedName>
</protein>
<dbReference type="GO" id="GO:0042742">
    <property type="term" value="P:defense response to bacterium"/>
    <property type="evidence" value="ECO:0007669"/>
    <property type="project" value="UniProtKB-KW"/>
</dbReference>
<accession>Q22WM4</accession>
<evidence type="ECO:0008006" key="6">
    <source>
        <dbReference type="Google" id="ProtNLM"/>
    </source>
</evidence>
<dbReference type="InterPro" id="IPR023347">
    <property type="entry name" value="Lysozyme_dom_sf"/>
</dbReference>
<keyword evidence="5" id="KW-1185">Reference proteome</keyword>
<evidence type="ECO:0000256" key="3">
    <source>
        <dbReference type="SAM" id="SignalP"/>
    </source>
</evidence>
<dbReference type="InterPro" id="IPR009030">
    <property type="entry name" value="Growth_fac_rcpt_cys_sf"/>
</dbReference>
<dbReference type="eggNOG" id="KOG3525">
    <property type="taxonomic scope" value="Eukaryota"/>
</dbReference>
<dbReference type="EMBL" id="GG662819">
    <property type="protein sequence ID" value="EAR89678.2"/>
    <property type="molecule type" value="Genomic_DNA"/>
</dbReference>
<dbReference type="KEGG" id="tet:TTHERM_01217220"/>
<evidence type="ECO:0000256" key="2">
    <source>
        <dbReference type="ARBA" id="ARBA00022638"/>
    </source>
</evidence>
<dbReference type="SMART" id="SM00261">
    <property type="entry name" value="FU"/>
    <property type="match status" value="5"/>
</dbReference>